<organism evidence="1 2">
    <name type="scientific">Paenibacillus odorifer</name>
    <dbReference type="NCBI Taxonomy" id="189426"/>
    <lineage>
        <taxon>Bacteria</taxon>
        <taxon>Bacillati</taxon>
        <taxon>Bacillota</taxon>
        <taxon>Bacilli</taxon>
        <taxon>Bacillales</taxon>
        <taxon>Paenibacillaceae</taxon>
        <taxon>Paenibacillus</taxon>
    </lineage>
</organism>
<dbReference type="GeneID" id="31571192"/>
<gene>
    <name evidence="1" type="ORF">BJP51_14995</name>
</gene>
<dbReference type="AlphaFoldDB" id="A0A1R0XCM3"/>
<dbReference type="EMBL" id="MKQP01000016">
    <property type="protein sequence ID" value="OMD32823.1"/>
    <property type="molecule type" value="Genomic_DNA"/>
</dbReference>
<protein>
    <submittedName>
        <fullName evidence="1">Uncharacterized protein</fullName>
    </submittedName>
</protein>
<evidence type="ECO:0000313" key="2">
    <source>
        <dbReference type="Proteomes" id="UP000187465"/>
    </source>
</evidence>
<name>A0A1R0XCM3_9BACL</name>
<sequence length="408" mass="43470">MKNIQIRRLATRSTPFIPGIMAILIAIAIIISPESSFEASLQGLKLWWTLVFPALLPFLMLSEMLTASGFVHGFGVLLEPLMKKVFRLPGASGWTLALGITAGFPGGAGGVMQLHKQNSISDKEAARLAALTHFASPVTMLIVIGIAFLHSNSAGYFLLAIHWISGLLASYTDALLKGRSANTKPVDKISADTKRPSLYSRVQLAATDARAKDGRSFGKLLGESVANAVQSLMVVGGYMIMFAVVINIITTVLPALPAALPASLLEIHLGADAISKGLESIGTGPSSMLGIALLSAALGWSGLCAQLQVLTMLKQARVRFLPYATVRLMHGLYAFLLTLLLWKPLLAIRKAALPALADSRPTPTGTMNVTDIWSSFPQLLSLQALLLIILLGLSAGTYLVSTIRHRLG</sequence>
<proteinExistence type="predicted"/>
<accession>A0A1R0XCM3</accession>
<comment type="caution">
    <text evidence="1">The sequence shown here is derived from an EMBL/GenBank/DDBJ whole genome shotgun (WGS) entry which is preliminary data.</text>
</comment>
<dbReference type="RefSeq" id="WP_051491461.1">
    <property type="nucleotide sequence ID" value="NZ_CP009428.1"/>
</dbReference>
<dbReference type="InterPro" id="IPR011642">
    <property type="entry name" value="Gate_dom"/>
</dbReference>
<evidence type="ECO:0000313" key="1">
    <source>
        <dbReference type="EMBL" id="OMD32823.1"/>
    </source>
</evidence>
<dbReference type="Proteomes" id="UP000187465">
    <property type="component" value="Unassembled WGS sequence"/>
</dbReference>
<dbReference type="Pfam" id="PF07670">
    <property type="entry name" value="Gate"/>
    <property type="match status" value="1"/>
</dbReference>
<reference evidence="1 2" key="1">
    <citation type="submission" date="2016-10" db="EMBL/GenBank/DDBJ databases">
        <title>Paenibacillus species isolates.</title>
        <authorList>
            <person name="Beno S.M."/>
        </authorList>
    </citation>
    <scope>NUCLEOTIDE SEQUENCE [LARGE SCALE GENOMIC DNA]</scope>
    <source>
        <strain evidence="1 2">FSL H7-0604</strain>
    </source>
</reference>